<dbReference type="GO" id="GO:0009003">
    <property type="term" value="F:signal peptidase activity"/>
    <property type="evidence" value="ECO:0007669"/>
    <property type="project" value="UniProtKB-EC"/>
</dbReference>
<proteinExistence type="inferred from homology"/>
<comment type="subcellular location">
    <subcellularLocation>
        <location evidence="2">Membrane</location>
        <topology evidence="2">Single-pass type II membrane protein</topology>
    </subcellularLocation>
</comment>
<dbReference type="Pfam" id="PF10502">
    <property type="entry name" value="Peptidase_S26"/>
    <property type="match status" value="1"/>
</dbReference>
<dbReference type="EC" id="3.4.21.89" evidence="2"/>
<keyword evidence="2" id="KW-0645">Protease</keyword>
<evidence type="ECO:0000313" key="4">
    <source>
        <dbReference type="EMBL" id="MEX6455415.1"/>
    </source>
</evidence>
<dbReference type="Gene3D" id="2.10.109.10">
    <property type="entry name" value="Umud Fragment, subunit A"/>
    <property type="match status" value="1"/>
</dbReference>
<comment type="caution">
    <text evidence="4">The sequence shown here is derived from an EMBL/GenBank/DDBJ whole genome shotgun (WGS) entry which is preliminary data.</text>
</comment>
<sequence>MSFNLEFKMKKIKKKSLFLPLFLIILNILGIYTRKYFVLNISSSIPIGIYKVDKSIDFKRGDIVTFSTKKYKYILDYPGSIKNITFSKYIAGISGDYIRIENNKIYVNNKEKGNIFKVDRLNNKLPQLKEKKYIIKEDEVFVLGTNDKSFDSRYYGCIKKSDVIYKLVPLIIWEDI</sequence>
<dbReference type="PANTHER" id="PTHR43390:SF1">
    <property type="entry name" value="CHLOROPLAST PROCESSING PEPTIDASE"/>
    <property type="match status" value="1"/>
</dbReference>
<gene>
    <name evidence="4" type="primary">lepB</name>
    <name evidence="4" type="ORF">AB6N33_08120</name>
</gene>
<protein>
    <recommendedName>
        <fullName evidence="2">Signal peptidase I</fullName>
        <ecNumber evidence="2">3.4.21.89</ecNumber>
    </recommendedName>
</protein>
<evidence type="ECO:0000256" key="2">
    <source>
        <dbReference type="RuleBase" id="RU362042"/>
    </source>
</evidence>
<accession>A0ABV3YC60</accession>
<comment type="catalytic activity">
    <reaction evidence="2">
        <text>Cleavage of hydrophobic, N-terminal signal or leader sequences from secreted and periplasmic proteins.</text>
        <dbReference type="EC" id="3.4.21.89"/>
    </reaction>
</comment>
<dbReference type="NCBIfam" id="TIGR02227">
    <property type="entry name" value="sigpep_I_bact"/>
    <property type="match status" value="1"/>
</dbReference>
<keyword evidence="2 4" id="KW-0378">Hydrolase</keyword>
<evidence type="ECO:0000313" key="5">
    <source>
        <dbReference type="Proteomes" id="UP001560349"/>
    </source>
</evidence>
<reference evidence="4 5" key="1">
    <citation type="submission" date="2024-07" db="EMBL/GenBank/DDBJ databases">
        <authorList>
            <person name="Vancuren S.J."/>
            <person name="Robinson A."/>
            <person name="Cochrane K."/>
            <person name="Allen-Vercoe E."/>
        </authorList>
    </citation>
    <scope>NUCLEOTIDE SEQUENCE [LARGE SCALE GENOMIC DNA]</scope>
    <source>
        <strain evidence="4 5">2-A-13</strain>
    </source>
</reference>
<feature type="domain" description="Peptidase S26" evidence="3">
    <location>
        <begin position="18"/>
        <end position="166"/>
    </location>
</feature>
<keyword evidence="5" id="KW-1185">Reference proteome</keyword>
<evidence type="ECO:0000256" key="1">
    <source>
        <dbReference type="ARBA" id="ARBA00009370"/>
    </source>
</evidence>
<dbReference type="InterPro" id="IPR000223">
    <property type="entry name" value="Pept_S26A_signal_pept_1"/>
</dbReference>
<dbReference type="Proteomes" id="UP001560349">
    <property type="component" value="Unassembled WGS sequence"/>
</dbReference>
<name>A0ABV3YC60_FUSVC</name>
<dbReference type="PANTHER" id="PTHR43390">
    <property type="entry name" value="SIGNAL PEPTIDASE I"/>
    <property type="match status" value="1"/>
</dbReference>
<organism evidence="4 5">
    <name type="scientific">Fusobacterium vincentii</name>
    <name type="common">Fusobacterium nucleatum subsp. vincentii</name>
    <dbReference type="NCBI Taxonomy" id="155615"/>
    <lineage>
        <taxon>Bacteria</taxon>
        <taxon>Fusobacteriati</taxon>
        <taxon>Fusobacteriota</taxon>
        <taxon>Fusobacteriia</taxon>
        <taxon>Fusobacteriales</taxon>
        <taxon>Fusobacteriaceae</taxon>
        <taxon>Fusobacterium</taxon>
    </lineage>
</organism>
<dbReference type="InterPro" id="IPR019533">
    <property type="entry name" value="Peptidase_S26"/>
</dbReference>
<dbReference type="InterPro" id="IPR036286">
    <property type="entry name" value="LexA/Signal_pep-like_sf"/>
</dbReference>
<dbReference type="SUPFAM" id="SSF51306">
    <property type="entry name" value="LexA/Signal peptidase"/>
    <property type="match status" value="1"/>
</dbReference>
<dbReference type="EMBL" id="JBFTFB010000004">
    <property type="protein sequence ID" value="MEX6455415.1"/>
    <property type="molecule type" value="Genomic_DNA"/>
</dbReference>
<evidence type="ECO:0000259" key="3">
    <source>
        <dbReference type="Pfam" id="PF10502"/>
    </source>
</evidence>
<comment type="similarity">
    <text evidence="1 2">Belongs to the peptidase S26 family.</text>
</comment>
<dbReference type="RefSeq" id="WP_008799064.1">
    <property type="nucleotide sequence ID" value="NZ_CP077175.1"/>
</dbReference>